<gene>
    <name evidence="2" type="ORF">HD556DRAFT_1310644</name>
</gene>
<feature type="signal peptide" evidence="1">
    <location>
        <begin position="1"/>
        <end position="24"/>
    </location>
</feature>
<protein>
    <recommendedName>
        <fullName evidence="4">DUF4189 domain-containing protein</fullName>
    </recommendedName>
</protein>
<accession>A0A9P7AIY5</accession>
<evidence type="ECO:0000313" key="2">
    <source>
        <dbReference type="EMBL" id="KAG1790436.1"/>
    </source>
</evidence>
<dbReference type="EMBL" id="JABBWE010000050">
    <property type="protein sequence ID" value="KAG1790436.1"/>
    <property type="molecule type" value="Genomic_DNA"/>
</dbReference>
<evidence type="ECO:0000256" key="1">
    <source>
        <dbReference type="SAM" id="SignalP"/>
    </source>
</evidence>
<dbReference type="RefSeq" id="XP_041157404.1">
    <property type="nucleotide sequence ID" value="XM_041300438.1"/>
</dbReference>
<dbReference type="GeneID" id="64594202"/>
<feature type="chain" id="PRO_5040504269" description="DUF4189 domain-containing protein" evidence="1">
    <location>
        <begin position="25"/>
        <end position="274"/>
    </location>
</feature>
<dbReference type="Proteomes" id="UP000719766">
    <property type="component" value="Unassembled WGS sequence"/>
</dbReference>
<organism evidence="2 3">
    <name type="scientific">Suillus plorans</name>
    <dbReference type="NCBI Taxonomy" id="116603"/>
    <lineage>
        <taxon>Eukaryota</taxon>
        <taxon>Fungi</taxon>
        <taxon>Dikarya</taxon>
        <taxon>Basidiomycota</taxon>
        <taxon>Agaricomycotina</taxon>
        <taxon>Agaricomycetes</taxon>
        <taxon>Agaricomycetidae</taxon>
        <taxon>Boletales</taxon>
        <taxon>Suillineae</taxon>
        <taxon>Suillaceae</taxon>
        <taxon>Suillus</taxon>
    </lineage>
</organism>
<dbReference type="AlphaFoldDB" id="A0A9P7AIY5"/>
<comment type="caution">
    <text evidence="2">The sequence shown here is derived from an EMBL/GenBank/DDBJ whole genome shotgun (WGS) entry which is preliminary data.</text>
</comment>
<reference evidence="2" key="1">
    <citation type="journal article" date="2020" name="New Phytol.">
        <title>Comparative genomics reveals dynamic genome evolution in host specialist ectomycorrhizal fungi.</title>
        <authorList>
            <person name="Lofgren L.A."/>
            <person name="Nguyen N.H."/>
            <person name="Vilgalys R."/>
            <person name="Ruytinx J."/>
            <person name="Liao H.L."/>
            <person name="Branco S."/>
            <person name="Kuo A."/>
            <person name="LaButti K."/>
            <person name="Lipzen A."/>
            <person name="Andreopoulos W."/>
            <person name="Pangilinan J."/>
            <person name="Riley R."/>
            <person name="Hundley H."/>
            <person name="Na H."/>
            <person name="Barry K."/>
            <person name="Grigoriev I.V."/>
            <person name="Stajich J.E."/>
            <person name="Kennedy P.G."/>
        </authorList>
    </citation>
    <scope>NUCLEOTIDE SEQUENCE</scope>
    <source>
        <strain evidence="2">S12</strain>
    </source>
</reference>
<keyword evidence="3" id="KW-1185">Reference proteome</keyword>
<name>A0A9P7AIY5_9AGAM</name>
<evidence type="ECO:0008006" key="4">
    <source>
        <dbReference type="Google" id="ProtNLM"/>
    </source>
</evidence>
<evidence type="ECO:0000313" key="3">
    <source>
        <dbReference type="Proteomes" id="UP000719766"/>
    </source>
</evidence>
<sequence>MSGKGVITVPLVLLGSMICCVSQTKHIKPPRSPSSDTAYDTSDDDIIGPITPPPILHELSIYSKSAKNRPKPYHRCGPNIIERLYGEECSGCNDSKNGIQGDKRRLEHLTPAALAQAVIAIQADIEWRRVRALAAALHVNALNQCSKFIGITVKSEAETYGNAVSEPLETAIEALSGCTTDDLNDSSCRIAVYERDVTSFATADTEFDEVEKFALTLLEPDDASWDEGDTSLCSRNSNRSLNIACIGLIVSGLVAFTYDQEAGKQEDDRPHGLT</sequence>
<keyword evidence="1" id="KW-0732">Signal</keyword>
<dbReference type="OrthoDB" id="2691942at2759"/>
<proteinExistence type="predicted"/>